<evidence type="ECO:0000256" key="5">
    <source>
        <dbReference type="ARBA" id="ARBA00022683"/>
    </source>
</evidence>
<feature type="domain" description="PTS EIIA type-1" evidence="7">
    <location>
        <begin position="23"/>
        <end position="126"/>
    </location>
</feature>
<organism evidence="8 9">
    <name type="scientific">Clostridium oryzae</name>
    <dbReference type="NCBI Taxonomy" id="1450648"/>
    <lineage>
        <taxon>Bacteria</taxon>
        <taxon>Bacillati</taxon>
        <taxon>Bacillota</taxon>
        <taxon>Clostridia</taxon>
        <taxon>Eubacteriales</taxon>
        <taxon>Clostridiaceae</taxon>
        <taxon>Clostridium</taxon>
    </lineage>
</organism>
<comment type="caution">
    <text evidence="8">The sequence shown here is derived from an EMBL/GenBank/DDBJ whole genome shotgun (WGS) entry which is preliminary data.</text>
</comment>
<dbReference type="EC" id="2.7.1.-" evidence="8"/>
<dbReference type="AlphaFoldDB" id="A0A1V4IPH8"/>
<dbReference type="OrthoDB" id="92465at2"/>
<dbReference type="PROSITE" id="PS51093">
    <property type="entry name" value="PTS_EIIA_TYPE_1"/>
    <property type="match status" value="1"/>
</dbReference>
<dbReference type="PANTHER" id="PTHR45008:SF1">
    <property type="entry name" value="PTS SYSTEM GLUCOSE-SPECIFIC EIIA COMPONENT"/>
    <property type="match status" value="1"/>
</dbReference>
<reference evidence="8 9" key="1">
    <citation type="submission" date="2017-03" db="EMBL/GenBank/DDBJ databases">
        <title>Genome sequence of Clostridium oryzae DSM 28571.</title>
        <authorList>
            <person name="Poehlein A."/>
            <person name="Daniel R."/>
        </authorList>
    </citation>
    <scope>NUCLEOTIDE SEQUENCE [LARGE SCALE GENOMIC DNA]</scope>
    <source>
        <strain evidence="8 9">DSM 28571</strain>
    </source>
</reference>
<keyword evidence="4 8" id="KW-0808">Transferase</keyword>
<dbReference type="EMBL" id="MZGV01000019">
    <property type="protein sequence ID" value="OPJ61826.1"/>
    <property type="molecule type" value="Genomic_DNA"/>
</dbReference>
<keyword evidence="6" id="KW-0418">Kinase</keyword>
<keyword evidence="9" id="KW-1185">Reference proteome</keyword>
<dbReference type="GO" id="GO:0009401">
    <property type="term" value="P:phosphoenolpyruvate-dependent sugar phosphotransferase system"/>
    <property type="evidence" value="ECO:0007669"/>
    <property type="project" value="UniProtKB-KW"/>
</dbReference>
<evidence type="ECO:0000256" key="1">
    <source>
        <dbReference type="ARBA" id="ARBA00004496"/>
    </source>
</evidence>
<proteinExistence type="predicted"/>
<gene>
    <name evidence="8" type="primary">crr_1</name>
    <name evidence="8" type="ORF">CLORY_21320</name>
</gene>
<evidence type="ECO:0000313" key="9">
    <source>
        <dbReference type="Proteomes" id="UP000190080"/>
    </source>
</evidence>
<accession>A0A1V4IPH8</accession>
<evidence type="ECO:0000256" key="4">
    <source>
        <dbReference type="ARBA" id="ARBA00022679"/>
    </source>
</evidence>
<dbReference type="PANTHER" id="PTHR45008">
    <property type="entry name" value="PTS SYSTEM GLUCOSE-SPECIFIC EIIA COMPONENT"/>
    <property type="match status" value="1"/>
</dbReference>
<evidence type="ECO:0000259" key="7">
    <source>
        <dbReference type="PROSITE" id="PS51093"/>
    </source>
</evidence>
<dbReference type="RefSeq" id="WP_079424097.1">
    <property type="nucleotide sequence ID" value="NZ_MZGV01000019.1"/>
</dbReference>
<dbReference type="Pfam" id="PF00358">
    <property type="entry name" value="PTS_EIIA_1"/>
    <property type="match status" value="1"/>
</dbReference>
<dbReference type="FunFam" id="2.70.70.10:FF:000001">
    <property type="entry name" value="PTS system glucose-specific IIA component"/>
    <property type="match status" value="1"/>
</dbReference>
<dbReference type="InterPro" id="IPR001127">
    <property type="entry name" value="PTS_EIIA_1_perm"/>
</dbReference>
<protein>
    <submittedName>
        <fullName evidence="8">Glucose-specific phosphotransferase enzyme IIA component</fullName>
        <ecNumber evidence="8">2.7.1.-</ecNumber>
    </submittedName>
</protein>
<dbReference type="Gene3D" id="2.70.70.10">
    <property type="entry name" value="Glucose Permease (Domain IIA)"/>
    <property type="match status" value="1"/>
</dbReference>
<dbReference type="InterPro" id="IPR050890">
    <property type="entry name" value="PTS_EIIA_component"/>
</dbReference>
<sequence length="152" mass="16697">MGKKVDLFLPITGDVVALTEVNDYLFNKKIMGDGAAIKPKDSFVYSPVDGEIILVYDAKHAIGIKTEDGLQLLIHVGIDSVKLQGKGFAAYVNVGDKVKAGDKILFFDKEFVEMQASIITPIVITNSELIEKIDINYKASKAKDLFMSVELK</sequence>
<keyword evidence="5" id="KW-0598">Phosphotransferase system</keyword>
<dbReference type="GO" id="GO:0016301">
    <property type="term" value="F:kinase activity"/>
    <property type="evidence" value="ECO:0007669"/>
    <property type="project" value="UniProtKB-KW"/>
</dbReference>
<keyword evidence="3" id="KW-0762">Sugar transport</keyword>
<keyword evidence="2" id="KW-0813">Transport</keyword>
<evidence type="ECO:0000256" key="2">
    <source>
        <dbReference type="ARBA" id="ARBA00022448"/>
    </source>
</evidence>
<dbReference type="NCBIfam" id="TIGR00830">
    <property type="entry name" value="PTBA"/>
    <property type="match status" value="1"/>
</dbReference>
<name>A0A1V4IPH8_9CLOT</name>
<dbReference type="SUPFAM" id="SSF51261">
    <property type="entry name" value="Duplicated hybrid motif"/>
    <property type="match status" value="1"/>
</dbReference>
<dbReference type="InterPro" id="IPR011055">
    <property type="entry name" value="Dup_hybrid_motif"/>
</dbReference>
<dbReference type="GO" id="GO:0005737">
    <property type="term" value="C:cytoplasm"/>
    <property type="evidence" value="ECO:0007669"/>
    <property type="project" value="UniProtKB-SubCell"/>
</dbReference>
<dbReference type="Proteomes" id="UP000190080">
    <property type="component" value="Unassembled WGS sequence"/>
</dbReference>
<comment type="subcellular location">
    <subcellularLocation>
        <location evidence="1">Cytoplasm</location>
    </subcellularLocation>
</comment>
<dbReference type="STRING" id="1450648.CLORY_21320"/>
<evidence type="ECO:0000256" key="3">
    <source>
        <dbReference type="ARBA" id="ARBA00022597"/>
    </source>
</evidence>
<evidence type="ECO:0000256" key="6">
    <source>
        <dbReference type="ARBA" id="ARBA00022777"/>
    </source>
</evidence>
<evidence type="ECO:0000313" key="8">
    <source>
        <dbReference type="EMBL" id="OPJ61826.1"/>
    </source>
</evidence>